<evidence type="ECO:0000313" key="2">
    <source>
        <dbReference type="Proteomes" id="UP000092154"/>
    </source>
</evidence>
<dbReference type="EMBL" id="KV448457">
    <property type="protein sequence ID" value="OAX35901.1"/>
    <property type="molecule type" value="Genomic_DNA"/>
</dbReference>
<sequence length="49" mass="5680">SAAESRQNNSPPTKLPHYLRHGALPLSISALKEVHLKATYVRWERLWKK</sequence>
<dbReference type="Proteomes" id="UP000092154">
    <property type="component" value="Unassembled WGS sequence"/>
</dbReference>
<accession>A0A1B7MTI9</accession>
<reference evidence="1 2" key="1">
    <citation type="submission" date="2016-06" db="EMBL/GenBank/DDBJ databases">
        <title>Comparative genomics of the ectomycorrhizal sister species Rhizopogon vinicolor and Rhizopogon vesiculosus (Basidiomycota: Boletales) reveals a divergence of the mating type B locus.</title>
        <authorList>
            <consortium name="DOE Joint Genome Institute"/>
            <person name="Mujic A.B."/>
            <person name="Kuo A."/>
            <person name="Tritt A."/>
            <person name="Lipzen A."/>
            <person name="Chen C."/>
            <person name="Johnson J."/>
            <person name="Sharma A."/>
            <person name="Barry K."/>
            <person name="Grigoriev I.V."/>
            <person name="Spatafora J.W."/>
        </authorList>
    </citation>
    <scope>NUCLEOTIDE SEQUENCE [LARGE SCALE GENOMIC DNA]</scope>
    <source>
        <strain evidence="1 2">AM-OR11-026</strain>
    </source>
</reference>
<dbReference type="OrthoDB" id="3265515at2759"/>
<gene>
    <name evidence="1" type="ORF">K503DRAFT_696125</name>
</gene>
<dbReference type="AlphaFoldDB" id="A0A1B7MTI9"/>
<proteinExistence type="predicted"/>
<keyword evidence="2" id="KW-1185">Reference proteome</keyword>
<dbReference type="InParanoid" id="A0A1B7MTI9"/>
<feature type="non-terminal residue" evidence="1">
    <location>
        <position position="1"/>
    </location>
</feature>
<organism evidence="1 2">
    <name type="scientific">Rhizopogon vinicolor AM-OR11-026</name>
    <dbReference type="NCBI Taxonomy" id="1314800"/>
    <lineage>
        <taxon>Eukaryota</taxon>
        <taxon>Fungi</taxon>
        <taxon>Dikarya</taxon>
        <taxon>Basidiomycota</taxon>
        <taxon>Agaricomycotina</taxon>
        <taxon>Agaricomycetes</taxon>
        <taxon>Agaricomycetidae</taxon>
        <taxon>Boletales</taxon>
        <taxon>Suillineae</taxon>
        <taxon>Rhizopogonaceae</taxon>
        <taxon>Rhizopogon</taxon>
    </lineage>
</organism>
<evidence type="ECO:0000313" key="1">
    <source>
        <dbReference type="EMBL" id="OAX35901.1"/>
    </source>
</evidence>
<name>A0A1B7MTI9_9AGAM</name>
<protein>
    <submittedName>
        <fullName evidence="1">Uncharacterized protein</fullName>
    </submittedName>
</protein>